<gene>
    <name evidence="1" type="ORF">DO575_06845</name>
</gene>
<sequence>MEKNAGWDGTYALRVRFSANRYSLAIRQEVCAMMALNMLRRWLNGEDITSEHGWIDVVESLTA</sequence>
<comment type="caution">
    <text evidence="1">The sequence shown here is derived from an EMBL/GenBank/DDBJ whole genome shotgun (WGS) entry which is preliminary data.</text>
</comment>
<dbReference type="AlphaFoldDB" id="A0A5V8Y0D1"/>
<organism evidence="1">
    <name type="scientific">Salmonella enterica subsp. enterica serovar Kalamu</name>
    <dbReference type="NCBI Taxonomy" id="2564590"/>
    <lineage>
        <taxon>Bacteria</taxon>
        <taxon>Pseudomonadati</taxon>
        <taxon>Pseudomonadota</taxon>
        <taxon>Gammaproteobacteria</taxon>
        <taxon>Enterobacterales</taxon>
        <taxon>Enterobacteriaceae</taxon>
        <taxon>Salmonella</taxon>
    </lineage>
</organism>
<reference evidence="1" key="1">
    <citation type="submission" date="2018-06" db="EMBL/GenBank/DDBJ databases">
        <authorList>
            <person name="Ashton P.M."/>
            <person name="Dallman T."/>
            <person name="Nair S."/>
            <person name="De Pinna E."/>
            <person name="Peters T."/>
            <person name="Grant K."/>
        </authorList>
    </citation>
    <scope>NUCLEOTIDE SEQUENCE</scope>
    <source>
        <strain evidence="1">445985</strain>
    </source>
</reference>
<evidence type="ECO:0000313" key="1">
    <source>
        <dbReference type="EMBL" id="EBV4909997.1"/>
    </source>
</evidence>
<protein>
    <submittedName>
        <fullName evidence="1">Molybdopterin-binding protein</fullName>
    </submittedName>
</protein>
<proteinExistence type="predicted"/>
<dbReference type="EMBL" id="AAHFKB010000005">
    <property type="protein sequence ID" value="EBV4909997.1"/>
    <property type="molecule type" value="Genomic_DNA"/>
</dbReference>
<name>A0A5V8Y0D1_SALET</name>
<accession>A0A5V8Y0D1</accession>